<name>A0A895XKF6_9ACTN</name>
<dbReference type="Proteomes" id="UP000662939">
    <property type="component" value="Chromosome"/>
</dbReference>
<dbReference type="InterPro" id="IPR023393">
    <property type="entry name" value="START-like_dom_sf"/>
</dbReference>
<dbReference type="KEGG" id="nav:JQS30_09440"/>
<proteinExistence type="predicted"/>
<dbReference type="AlphaFoldDB" id="A0A895XKF6"/>
<evidence type="ECO:0000313" key="1">
    <source>
        <dbReference type="EMBL" id="QSB04043.1"/>
    </source>
</evidence>
<protein>
    <submittedName>
        <fullName evidence="1">SRPBCC family protein</fullName>
    </submittedName>
</protein>
<dbReference type="RefSeq" id="WP_213170042.1">
    <property type="nucleotide sequence ID" value="NZ_CP070496.1"/>
</dbReference>
<reference evidence="1" key="1">
    <citation type="submission" date="2021-02" db="EMBL/GenBank/DDBJ databases">
        <title>Natronoglycomyces albus gen. nov., sp. nov, a haloalkaliphilic actinobacterium from a soda solonchak soil.</title>
        <authorList>
            <person name="Sorokin D.Y."/>
            <person name="Khijniak T.V."/>
            <person name="Zakharycheva A.P."/>
            <person name="Boueva O.V."/>
            <person name="Ariskina E.V."/>
            <person name="Hahnke R.L."/>
            <person name="Bunk B."/>
            <person name="Sproer C."/>
            <person name="Schumann P."/>
            <person name="Evtushenko L.I."/>
            <person name="Kublanov I.V."/>
        </authorList>
    </citation>
    <scope>NUCLEOTIDE SEQUENCE</scope>
    <source>
        <strain evidence="1">DSM 106290</strain>
    </source>
</reference>
<gene>
    <name evidence="1" type="ORF">JQS30_09440</name>
</gene>
<dbReference type="InterPro" id="IPR019587">
    <property type="entry name" value="Polyketide_cyclase/dehydratase"/>
</dbReference>
<keyword evidence="2" id="KW-1185">Reference proteome</keyword>
<dbReference type="EMBL" id="CP070496">
    <property type="protein sequence ID" value="QSB04043.1"/>
    <property type="molecule type" value="Genomic_DNA"/>
</dbReference>
<evidence type="ECO:0000313" key="2">
    <source>
        <dbReference type="Proteomes" id="UP000662939"/>
    </source>
</evidence>
<dbReference type="Gene3D" id="3.30.530.20">
    <property type="match status" value="1"/>
</dbReference>
<organism evidence="1 2">
    <name type="scientific">Natronoglycomyces albus</name>
    <dbReference type="NCBI Taxonomy" id="2811108"/>
    <lineage>
        <taxon>Bacteria</taxon>
        <taxon>Bacillati</taxon>
        <taxon>Actinomycetota</taxon>
        <taxon>Actinomycetes</taxon>
        <taxon>Glycomycetales</taxon>
        <taxon>Glycomycetaceae</taxon>
        <taxon>Natronoglycomyces</taxon>
    </lineage>
</organism>
<sequence>MGQRQVSGTRVIAAKPEEIFDLLTDPARHPELDGSGTVVGNRKSSHQRLELGSTFGMDMKIGASYKILNTVVEFEENRLIAWRHFHGHRWRWQLEPMEGGTKTKVTETFDWGPARWSWLFRFTPYPRVNRRNIEKTLDNLQDRFAERASSSGDEGDDGGSR</sequence>
<dbReference type="Pfam" id="PF10604">
    <property type="entry name" value="Polyketide_cyc2"/>
    <property type="match status" value="1"/>
</dbReference>
<dbReference type="SUPFAM" id="SSF55961">
    <property type="entry name" value="Bet v1-like"/>
    <property type="match status" value="1"/>
</dbReference>
<accession>A0A895XKF6</accession>